<dbReference type="EMBL" id="MU826372">
    <property type="protein sequence ID" value="KAJ7377802.1"/>
    <property type="molecule type" value="Genomic_DNA"/>
</dbReference>
<evidence type="ECO:0000313" key="1">
    <source>
        <dbReference type="EMBL" id="KAJ7377802.1"/>
    </source>
</evidence>
<reference evidence="1" key="1">
    <citation type="submission" date="2023-01" db="EMBL/GenBank/DDBJ databases">
        <title>Genome assembly of the deep-sea coral Lophelia pertusa.</title>
        <authorList>
            <person name="Herrera S."/>
            <person name="Cordes E."/>
        </authorList>
    </citation>
    <scope>NUCLEOTIDE SEQUENCE</scope>
    <source>
        <strain evidence="1">USNM1676648</strain>
        <tissue evidence="1">Polyp</tissue>
    </source>
</reference>
<comment type="caution">
    <text evidence="1">The sequence shown here is derived from an EMBL/GenBank/DDBJ whole genome shotgun (WGS) entry which is preliminary data.</text>
</comment>
<sequence>MSVYLVCHPDRQNREQNHGPDDTWFYKPYNEQLDVYQECTEGIVRVAIPCGKRKTY</sequence>
<keyword evidence="2" id="KW-1185">Reference proteome</keyword>
<gene>
    <name evidence="1" type="ORF">OS493_026369</name>
</gene>
<name>A0A9X0CVQ4_9CNID</name>
<organism evidence="1 2">
    <name type="scientific">Desmophyllum pertusum</name>
    <dbReference type="NCBI Taxonomy" id="174260"/>
    <lineage>
        <taxon>Eukaryota</taxon>
        <taxon>Metazoa</taxon>
        <taxon>Cnidaria</taxon>
        <taxon>Anthozoa</taxon>
        <taxon>Hexacorallia</taxon>
        <taxon>Scleractinia</taxon>
        <taxon>Caryophylliina</taxon>
        <taxon>Caryophylliidae</taxon>
        <taxon>Desmophyllum</taxon>
    </lineage>
</organism>
<accession>A0A9X0CVQ4</accession>
<proteinExistence type="predicted"/>
<dbReference type="AlphaFoldDB" id="A0A9X0CVQ4"/>
<evidence type="ECO:0000313" key="2">
    <source>
        <dbReference type="Proteomes" id="UP001163046"/>
    </source>
</evidence>
<dbReference type="Proteomes" id="UP001163046">
    <property type="component" value="Unassembled WGS sequence"/>
</dbReference>
<protein>
    <submittedName>
        <fullName evidence="1">Uncharacterized protein</fullName>
    </submittedName>
</protein>